<dbReference type="GO" id="GO:0018104">
    <property type="term" value="P:peptidoglycan-protein cross-linking"/>
    <property type="evidence" value="ECO:0007669"/>
    <property type="project" value="TreeGrafter"/>
</dbReference>
<evidence type="ECO:0000259" key="11">
    <source>
        <dbReference type="PROSITE" id="PS52029"/>
    </source>
</evidence>
<evidence type="ECO:0000256" key="4">
    <source>
        <dbReference type="ARBA" id="ARBA00022679"/>
    </source>
</evidence>
<dbReference type="HOGENOM" id="CLU_042399_0_0_5"/>
<dbReference type="SUPFAM" id="SSF141523">
    <property type="entry name" value="L,D-transpeptidase catalytic domain-like"/>
    <property type="match status" value="1"/>
</dbReference>
<evidence type="ECO:0000256" key="8">
    <source>
        <dbReference type="ARBA" id="ARBA00023316"/>
    </source>
</evidence>
<keyword evidence="7 9" id="KW-0573">Peptidoglycan synthesis</keyword>
<dbReference type="GO" id="GO:0071972">
    <property type="term" value="F:peptidoglycan L,D-transpeptidase activity"/>
    <property type="evidence" value="ECO:0007669"/>
    <property type="project" value="TreeGrafter"/>
</dbReference>
<sequence length="227" mass="25107">MIVFLRKKIAWFALLGILGTGLAGCTTTTQGEGGNLTYARGPSTLITTKPLEERYEQSADEQFKIPAVHVKIPDEFQRQVVSYPSREAPGTIIVEPRNHYLYLITGHGKAIRYGVGVGAAGLEFQGVANLQFKRKWPKWTPTQDMIKRNPAQYKRFADGVPGGPNNPLGARALYLFQNNIDTYYRIHGTNQPSSIGKSVSAGCIRMLNADVVDLYERVKPGGKVIVR</sequence>
<protein>
    <recommendedName>
        <fullName evidence="11">L,D-TPase catalytic domain-containing protein</fullName>
    </recommendedName>
</protein>
<proteinExistence type="inferred from homology"/>
<dbReference type="PANTHER" id="PTHR30582:SF24">
    <property type="entry name" value="L,D-TRANSPEPTIDASE ERFK_SRFK-RELATED"/>
    <property type="match status" value="1"/>
</dbReference>
<keyword evidence="13" id="KW-1185">Reference proteome</keyword>
<evidence type="ECO:0000256" key="10">
    <source>
        <dbReference type="SAM" id="SignalP"/>
    </source>
</evidence>
<dbReference type="GO" id="GO:0071555">
    <property type="term" value="P:cell wall organization"/>
    <property type="evidence" value="ECO:0007669"/>
    <property type="project" value="UniProtKB-UniRule"/>
</dbReference>
<dbReference type="STRING" id="1094558.ME5_01633"/>
<evidence type="ECO:0000256" key="7">
    <source>
        <dbReference type="ARBA" id="ARBA00022984"/>
    </source>
</evidence>
<evidence type="ECO:0000313" key="12">
    <source>
        <dbReference type="EMBL" id="EJF89082.1"/>
    </source>
</evidence>
<reference evidence="12 13" key="1">
    <citation type="submission" date="2012-03" db="EMBL/GenBank/DDBJ databases">
        <title>The Genome Sequence of Bartonella tamiae Th239.</title>
        <authorList>
            <consortium name="The Broad Institute Genome Sequencing Platform"/>
            <consortium name="The Broad Institute Genome Sequencing Center for Infectious Disease"/>
            <person name="Feldgarden M."/>
            <person name="Kirby J."/>
            <person name="Kosoy M."/>
            <person name="Birtles R."/>
            <person name="Probert W.S."/>
            <person name="Chiaraviglio L."/>
            <person name="Young S.K."/>
            <person name="Zeng Q."/>
            <person name="Gargeya S."/>
            <person name="Fitzgerald M."/>
            <person name="Haas B."/>
            <person name="Abouelleil A."/>
            <person name="Alvarado L."/>
            <person name="Arachchi H.M."/>
            <person name="Berlin A."/>
            <person name="Chapman S.B."/>
            <person name="Gearin G."/>
            <person name="Goldberg J."/>
            <person name="Griggs A."/>
            <person name="Gujja S."/>
            <person name="Hansen M."/>
            <person name="Heiman D."/>
            <person name="Howarth C."/>
            <person name="Larimer J."/>
            <person name="Lui A."/>
            <person name="MacDonald P.J.P."/>
            <person name="McCowen C."/>
            <person name="Montmayeur A."/>
            <person name="Murphy C."/>
            <person name="Neiman D."/>
            <person name="Pearson M."/>
            <person name="Priest M."/>
            <person name="Roberts A."/>
            <person name="Saif S."/>
            <person name="Shea T."/>
            <person name="Sisk P."/>
            <person name="Stolte C."/>
            <person name="Sykes S."/>
            <person name="Wortman J."/>
            <person name="Nusbaum C."/>
            <person name="Birren B."/>
        </authorList>
    </citation>
    <scope>NUCLEOTIDE SEQUENCE [LARGE SCALE GENOMIC DNA]</scope>
    <source>
        <strain evidence="12 13">Th239</strain>
    </source>
</reference>
<dbReference type="Proteomes" id="UP000008952">
    <property type="component" value="Unassembled WGS sequence"/>
</dbReference>
<evidence type="ECO:0000256" key="3">
    <source>
        <dbReference type="ARBA" id="ARBA00022676"/>
    </source>
</evidence>
<feature type="domain" description="L,D-TPase catalytic" evidence="11">
    <location>
        <begin position="90"/>
        <end position="227"/>
    </location>
</feature>
<accession>J1JVT4</accession>
<evidence type="ECO:0000256" key="1">
    <source>
        <dbReference type="ARBA" id="ARBA00004752"/>
    </source>
</evidence>
<dbReference type="AlphaFoldDB" id="J1JVT4"/>
<dbReference type="UniPathway" id="UPA00219"/>
<gene>
    <name evidence="12" type="ORF">ME5_01633</name>
</gene>
<dbReference type="FunFam" id="2.40.440.10:FF:000002">
    <property type="entry name" value="L,D-transpeptidase ErfK/SrfK"/>
    <property type="match status" value="1"/>
</dbReference>
<dbReference type="PANTHER" id="PTHR30582">
    <property type="entry name" value="L,D-TRANSPEPTIDASE"/>
    <property type="match status" value="1"/>
</dbReference>
<dbReference type="Pfam" id="PF03734">
    <property type="entry name" value="YkuD"/>
    <property type="match status" value="1"/>
</dbReference>
<dbReference type="InterPro" id="IPR050979">
    <property type="entry name" value="LD-transpeptidase"/>
</dbReference>
<evidence type="ECO:0000256" key="2">
    <source>
        <dbReference type="ARBA" id="ARBA00005992"/>
    </source>
</evidence>
<keyword evidence="10" id="KW-0732">Signal</keyword>
<keyword evidence="3" id="KW-0328">Glycosyltransferase</keyword>
<dbReference type="Gene3D" id="2.40.440.10">
    <property type="entry name" value="L,D-transpeptidase catalytic domain-like"/>
    <property type="match status" value="1"/>
</dbReference>
<dbReference type="RefSeq" id="WP_008040175.1">
    <property type="nucleotide sequence ID" value="NZ_JH725147.1"/>
</dbReference>
<keyword evidence="6 9" id="KW-0133">Cell shape</keyword>
<evidence type="ECO:0000256" key="6">
    <source>
        <dbReference type="ARBA" id="ARBA00022960"/>
    </source>
</evidence>
<comment type="pathway">
    <text evidence="1 9">Cell wall biogenesis; peptidoglycan biosynthesis.</text>
</comment>
<keyword evidence="5" id="KW-0378">Hydrolase</keyword>
<dbReference type="InterPro" id="IPR005490">
    <property type="entry name" value="LD_TPept_cat_dom"/>
</dbReference>
<organism evidence="12 13">
    <name type="scientific">Bartonella tamiae Th239</name>
    <dbReference type="NCBI Taxonomy" id="1094558"/>
    <lineage>
        <taxon>Bacteria</taxon>
        <taxon>Pseudomonadati</taxon>
        <taxon>Pseudomonadota</taxon>
        <taxon>Alphaproteobacteria</taxon>
        <taxon>Hyphomicrobiales</taxon>
        <taxon>Bartonellaceae</taxon>
        <taxon>Bartonella</taxon>
    </lineage>
</organism>
<feature type="signal peptide" evidence="10">
    <location>
        <begin position="1"/>
        <end position="23"/>
    </location>
</feature>
<dbReference type="CDD" id="cd16913">
    <property type="entry name" value="YkuD_like"/>
    <property type="match status" value="1"/>
</dbReference>
<evidence type="ECO:0000256" key="9">
    <source>
        <dbReference type="PROSITE-ProRule" id="PRU01373"/>
    </source>
</evidence>
<keyword evidence="8 9" id="KW-0961">Cell wall biogenesis/degradation</keyword>
<dbReference type="InterPro" id="IPR038063">
    <property type="entry name" value="Transpep_catalytic_dom"/>
</dbReference>
<feature type="active site" description="Proton donor/acceptor" evidence="9">
    <location>
        <position position="187"/>
    </location>
</feature>
<evidence type="ECO:0000256" key="5">
    <source>
        <dbReference type="ARBA" id="ARBA00022801"/>
    </source>
</evidence>
<feature type="active site" description="Nucleophile" evidence="9">
    <location>
        <position position="203"/>
    </location>
</feature>
<name>J1JVT4_9HYPH</name>
<dbReference type="GO" id="GO:0016757">
    <property type="term" value="F:glycosyltransferase activity"/>
    <property type="evidence" value="ECO:0007669"/>
    <property type="project" value="UniProtKB-KW"/>
</dbReference>
<dbReference type="EMBL" id="AIMB01000008">
    <property type="protein sequence ID" value="EJF89082.1"/>
    <property type="molecule type" value="Genomic_DNA"/>
</dbReference>
<evidence type="ECO:0000313" key="13">
    <source>
        <dbReference type="Proteomes" id="UP000008952"/>
    </source>
</evidence>
<dbReference type="GO" id="GO:0008360">
    <property type="term" value="P:regulation of cell shape"/>
    <property type="evidence" value="ECO:0007669"/>
    <property type="project" value="UniProtKB-UniRule"/>
</dbReference>
<dbReference type="PATRIC" id="fig|1094558.3.peg.1747"/>
<dbReference type="OrthoDB" id="9813664at2"/>
<dbReference type="PROSITE" id="PS52029">
    <property type="entry name" value="LD_TPASE"/>
    <property type="match status" value="1"/>
</dbReference>
<keyword evidence="4" id="KW-0808">Transferase</keyword>
<comment type="caution">
    <text evidence="12">The sequence shown here is derived from an EMBL/GenBank/DDBJ whole genome shotgun (WGS) entry which is preliminary data.</text>
</comment>
<dbReference type="GO" id="GO:0005576">
    <property type="term" value="C:extracellular region"/>
    <property type="evidence" value="ECO:0007669"/>
    <property type="project" value="TreeGrafter"/>
</dbReference>
<feature type="chain" id="PRO_5003744077" description="L,D-TPase catalytic domain-containing protein" evidence="10">
    <location>
        <begin position="24"/>
        <end position="227"/>
    </location>
</feature>
<dbReference type="eggNOG" id="COG1376">
    <property type="taxonomic scope" value="Bacteria"/>
</dbReference>
<comment type="similarity">
    <text evidence="2">Belongs to the YkuD family.</text>
</comment>
<dbReference type="PROSITE" id="PS51257">
    <property type="entry name" value="PROKAR_LIPOPROTEIN"/>
    <property type="match status" value="1"/>
</dbReference>